<accession>A0A7S2B541</accession>
<dbReference type="EMBL" id="HBGS01010712">
    <property type="protein sequence ID" value="CAD9386815.1"/>
    <property type="molecule type" value="Transcribed_RNA"/>
</dbReference>
<proteinExistence type="predicted"/>
<organism evidence="1">
    <name type="scientific">Octactis speculum</name>
    <dbReference type="NCBI Taxonomy" id="3111310"/>
    <lineage>
        <taxon>Eukaryota</taxon>
        <taxon>Sar</taxon>
        <taxon>Stramenopiles</taxon>
        <taxon>Ochrophyta</taxon>
        <taxon>Dictyochophyceae</taxon>
        <taxon>Dictyochales</taxon>
        <taxon>Dictyochaceae</taxon>
        <taxon>Octactis</taxon>
    </lineage>
</organism>
<dbReference type="AlphaFoldDB" id="A0A7S2B541"/>
<protein>
    <submittedName>
        <fullName evidence="1">Uncharacterized protein</fullName>
    </submittedName>
</protein>
<name>A0A7S2B541_9STRA</name>
<reference evidence="1" key="1">
    <citation type="submission" date="2021-01" db="EMBL/GenBank/DDBJ databases">
        <authorList>
            <person name="Corre E."/>
            <person name="Pelletier E."/>
            <person name="Niang G."/>
            <person name="Scheremetjew M."/>
            <person name="Finn R."/>
            <person name="Kale V."/>
            <person name="Holt S."/>
            <person name="Cochrane G."/>
            <person name="Meng A."/>
            <person name="Brown T."/>
            <person name="Cohen L."/>
        </authorList>
    </citation>
    <scope>NUCLEOTIDE SEQUENCE</scope>
    <source>
        <strain evidence="1">CCMP1381</strain>
    </source>
</reference>
<sequence>MVHDSPISQSNSHAFVYGALLARVVRKRLHQGSVHIMPSFASSHNSYRKSKPGFFLHSFHCTESGVKPGSHFTVTDNNPVFRTNLYAFESSDTLFVVQNHVVLAHDADHAHMIAVVIISVGESERESVLSEQALETAKPKEEKEKFIVDGTSTCCRPPIDCTEEDFRARETGDYLLPIGQRYGVFLDGCAMYVYSADCRGGGEDHPLGVLQDVI</sequence>
<gene>
    <name evidence="1" type="ORF">DSPE1174_LOCUS5643</name>
</gene>
<evidence type="ECO:0000313" key="1">
    <source>
        <dbReference type="EMBL" id="CAD9386815.1"/>
    </source>
</evidence>